<gene>
    <name evidence="3" type="ORF">I8J30_32145</name>
</gene>
<protein>
    <submittedName>
        <fullName evidence="3">Phosphotransferase</fullName>
    </submittedName>
</protein>
<feature type="domain" description="Aminoglycoside phosphotransferase" evidence="2">
    <location>
        <begin position="22"/>
        <end position="244"/>
    </location>
</feature>
<organism evidence="3 4">
    <name type="scientific">Paenibacillus lignilyticus</name>
    <dbReference type="NCBI Taxonomy" id="1172615"/>
    <lineage>
        <taxon>Bacteria</taxon>
        <taxon>Bacillati</taxon>
        <taxon>Bacillota</taxon>
        <taxon>Bacilli</taxon>
        <taxon>Bacillales</taxon>
        <taxon>Paenibacillaceae</taxon>
        <taxon>Paenibacillus</taxon>
    </lineage>
</organism>
<dbReference type="InterPro" id="IPR002575">
    <property type="entry name" value="Aminoglycoside_PTrfase"/>
</dbReference>
<evidence type="ECO:0000256" key="1">
    <source>
        <dbReference type="ARBA" id="ARBA00038240"/>
    </source>
</evidence>
<dbReference type="RefSeq" id="WP_210664424.1">
    <property type="nucleotide sequence ID" value="NZ_JAGKSP010000039.1"/>
</dbReference>
<dbReference type="Proteomes" id="UP000673394">
    <property type="component" value="Unassembled WGS sequence"/>
</dbReference>
<dbReference type="PANTHER" id="PTHR21064">
    <property type="entry name" value="AMINOGLYCOSIDE PHOSPHOTRANSFERASE DOMAIN-CONTAINING PROTEIN-RELATED"/>
    <property type="match status" value="1"/>
</dbReference>
<evidence type="ECO:0000313" key="3">
    <source>
        <dbReference type="EMBL" id="MBP3967325.1"/>
    </source>
</evidence>
<dbReference type="Pfam" id="PF01636">
    <property type="entry name" value="APH"/>
    <property type="match status" value="1"/>
</dbReference>
<proteinExistence type="inferred from homology"/>
<name>A0ABS5CN86_9BACL</name>
<dbReference type="PANTHER" id="PTHR21064:SF6">
    <property type="entry name" value="AMINOGLYCOSIDE PHOSPHOTRANSFERASE DOMAIN-CONTAINING PROTEIN"/>
    <property type="match status" value="1"/>
</dbReference>
<dbReference type="Gene3D" id="3.90.1200.10">
    <property type="match status" value="1"/>
</dbReference>
<keyword evidence="4" id="KW-1185">Reference proteome</keyword>
<dbReference type="InterPro" id="IPR011009">
    <property type="entry name" value="Kinase-like_dom_sf"/>
</dbReference>
<comment type="caution">
    <text evidence="3">The sequence shown here is derived from an EMBL/GenBank/DDBJ whole genome shotgun (WGS) entry which is preliminary data.</text>
</comment>
<dbReference type="EMBL" id="JAGKSP010000039">
    <property type="protein sequence ID" value="MBP3967325.1"/>
    <property type="molecule type" value="Genomic_DNA"/>
</dbReference>
<evidence type="ECO:0000259" key="2">
    <source>
        <dbReference type="Pfam" id="PF01636"/>
    </source>
</evidence>
<dbReference type="SUPFAM" id="SSF56112">
    <property type="entry name" value="Protein kinase-like (PK-like)"/>
    <property type="match status" value="1"/>
</dbReference>
<accession>A0ABS5CN86</accession>
<dbReference type="InterPro" id="IPR050249">
    <property type="entry name" value="Pseudomonas-type_ThrB"/>
</dbReference>
<sequence>MVSPEILNKAAASFAFDRNSIEFISNSTNNVFRFTKNNEVLFLRITEKSHDYINKVNAEVDWISYLVNNGVHASLPIKTLDNELTAVYEENGKGFIATAFQCAPGQFFNKNDPKLWGTFIFRQWGETMGKMHMLSKSYRPLKTRRDEWRSSEIANPYLLHSEYNVLLERLKSHESRIMKLPRDGNSYWLIHNDFHPYNFHINDKSITVFDFDDSIYGWFSLDIAIAATHAVWWGAQKDDRQSKNEFANKFLHEFLEGYFKYNLLDEYWIKQIPLYMDYRNICSYFWWLGSWDGDESRLNDFQREVITNAVKIIENGLSFDGCEIVLNYHERTN</sequence>
<evidence type="ECO:0000313" key="4">
    <source>
        <dbReference type="Proteomes" id="UP000673394"/>
    </source>
</evidence>
<comment type="similarity">
    <text evidence="1">Belongs to the pseudomonas-type ThrB family.</text>
</comment>
<reference evidence="3 4" key="1">
    <citation type="submission" date="2021-04" db="EMBL/GenBank/DDBJ databases">
        <title>Paenibacillus sp. DLE-14 whole genome sequence.</title>
        <authorList>
            <person name="Ham Y.J."/>
        </authorList>
    </citation>
    <scope>NUCLEOTIDE SEQUENCE [LARGE SCALE GENOMIC DNA]</scope>
    <source>
        <strain evidence="3 4">DLE-14</strain>
    </source>
</reference>